<feature type="region of interest" description="Disordered" evidence="1">
    <location>
        <begin position="97"/>
        <end position="135"/>
    </location>
</feature>
<comment type="caution">
    <text evidence="3">The sequence shown here is derived from an EMBL/GenBank/DDBJ whole genome shotgun (WGS) entry which is preliminary data.</text>
</comment>
<feature type="compositionally biased region" description="Pro residues" evidence="1">
    <location>
        <begin position="126"/>
        <end position="135"/>
    </location>
</feature>
<keyword evidence="2" id="KW-0812">Transmembrane</keyword>
<dbReference type="AlphaFoldDB" id="A0A438C1J3"/>
<organism evidence="3 4">
    <name type="scientific">Vitis vinifera</name>
    <name type="common">Grape</name>
    <dbReference type="NCBI Taxonomy" id="29760"/>
    <lineage>
        <taxon>Eukaryota</taxon>
        <taxon>Viridiplantae</taxon>
        <taxon>Streptophyta</taxon>
        <taxon>Embryophyta</taxon>
        <taxon>Tracheophyta</taxon>
        <taxon>Spermatophyta</taxon>
        <taxon>Magnoliopsida</taxon>
        <taxon>eudicotyledons</taxon>
        <taxon>Gunneridae</taxon>
        <taxon>Pentapetalae</taxon>
        <taxon>rosids</taxon>
        <taxon>Vitales</taxon>
        <taxon>Vitaceae</taxon>
        <taxon>Viteae</taxon>
        <taxon>Vitis</taxon>
    </lineage>
</organism>
<accession>A0A438C1J3</accession>
<dbReference type="EMBL" id="QGNW01002581">
    <property type="protein sequence ID" value="RVW17107.1"/>
    <property type="molecule type" value="Genomic_DNA"/>
</dbReference>
<feature type="region of interest" description="Disordered" evidence="1">
    <location>
        <begin position="1"/>
        <end position="25"/>
    </location>
</feature>
<dbReference type="Proteomes" id="UP000288805">
    <property type="component" value="Unassembled WGS sequence"/>
</dbReference>
<protein>
    <recommendedName>
        <fullName evidence="5">Transmembrane protein</fullName>
    </recommendedName>
</protein>
<proteinExistence type="predicted"/>
<feature type="transmembrane region" description="Helical" evidence="2">
    <location>
        <begin position="35"/>
        <end position="59"/>
    </location>
</feature>
<reference evidence="3 4" key="1">
    <citation type="journal article" date="2018" name="PLoS Genet.">
        <title>Population sequencing reveals clonal diversity and ancestral inbreeding in the grapevine cultivar Chardonnay.</title>
        <authorList>
            <person name="Roach M.J."/>
            <person name="Johnson D.L."/>
            <person name="Bohlmann J."/>
            <person name="van Vuuren H.J."/>
            <person name="Jones S.J."/>
            <person name="Pretorius I.S."/>
            <person name="Schmidt S.A."/>
            <person name="Borneman A.R."/>
        </authorList>
    </citation>
    <scope>NUCLEOTIDE SEQUENCE [LARGE SCALE GENOMIC DNA]</scope>
    <source>
        <strain evidence="4">cv. Chardonnay</strain>
        <tissue evidence="3">Leaf</tissue>
    </source>
</reference>
<evidence type="ECO:0000313" key="4">
    <source>
        <dbReference type="Proteomes" id="UP000288805"/>
    </source>
</evidence>
<evidence type="ECO:0000256" key="2">
    <source>
        <dbReference type="SAM" id="Phobius"/>
    </source>
</evidence>
<name>A0A438C1J3_VITVI</name>
<keyword evidence="2" id="KW-1133">Transmembrane helix</keyword>
<evidence type="ECO:0000256" key="1">
    <source>
        <dbReference type="SAM" id="MobiDB-lite"/>
    </source>
</evidence>
<dbReference type="PANTHER" id="PTHR33429:SF23">
    <property type="entry name" value="OS02G0709350 PROTEIN"/>
    <property type="match status" value="1"/>
</dbReference>
<evidence type="ECO:0000313" key="3">
    <source>
        <dbReference type="EMBL" id="RVW17107.1"/>
    </source>
</evidence>
<gene>
    <name evidence="3" type="ORF">CK203_075967</name>
</gene>
<keyword evidence="2" id="KW-0472">Membrane</keyword>
<evidence type="ECO:0008006" key="5">
    <source>
        <dbReference type="Google" id="ProtNLM"/>
    </source>
</evidence>
<sequence>MAITSPLLQDQQHTPGSVPNPPQKTSAAAASFGNIVPFIVVICIVAVISIVSCVVGRIYSRRVALSTPLQSGVNINIRPGNWVERIKKRFRRGKAGAVEVGHGSGDQAGTNDGNAQVAVAGGNDQRPPPGPPPPA</sequence>
<dbReference type="PANTHER" id="PTHR33429">
    <property type="entry name" value="OS02G0708000 PROTEIN-RELATED"/>
    <property type="match status" value="1"/>
</dbReference>